<proteinExistence type="predicted"/>
<organism evidence="4 5">
    <name type="scientific">Geomobilimonas luticola</name>
    <dbReference type="NCBI Taxonomy" id="1114878"/>
    <lineage>
        <taxon>Bacteria</taxon>
        <taxon>Pseudomonadati</taxon>
        <taxon>Thermodesulfobacteriota</taxon>
        <taxon>Desulfuromonadia</taxon>
        <taxon>Geobacterales</taxon>
        <taxon>Geobacteraceae</taxon>
        <taxon>Geomobilimonas</taxon>
    </lineage>
</organism>
<name>A0ABS5SB62_9BACT</name>
<dbReference type="InterPro" id="IPR016634">
    <property type="entry name" value="CapW-like"/>
</dbReference>
<dbReference type="Pfam" id="PF26109">
    <property type="entry name" value="WHD_BrxR"/>
    <property type="match status" value="1"/>
</dbReference>
<keyword evidence="5" id="KW-1185">Reference proteome</keyword>
<sequence length="283" mass="32075">MEDQSVTIPWSTQKRLQFLEFKLYWEGRVNRGDLTAEFGISIPQASVDFTKYQEMAPQNITYNSSAKYYVPTDTFAPIFIELSANAYFSTILCPPVENIATCGSDYVGVAPNPSRVIDLDVLRTLVQAIKNKKIVSLDYRSFNNSKPGNTRLISPHAFGTDGSRWHVRAYCHESNIFKDFVLGRIASASTASESDVDANSDYKWFNYIDVIIGPNPKLNEAQKNIVVMDYGMTDFELKFKCRIALLYYLVKKLGIDRKESDRAGEEQQIVAINLDEINAAMRQ</sequence>
<dbReference type="PROSITE" id="PS52050">
    <property type="entry name" value="WYL"/>
    <property type="match status" value="1"/>
</dbReference>
<accession>A0ABS5SB62</accession>
<evidence type="ECO:0000259" key="1">
    <source>
        <dbReference type="Pfam" id="PF13280"/>
    </source>
</evidence>
<evidence type="ECO:0000313" key="5">
    <source>
        <dbReference type="Proteomes" id="UP000756860"/>
    </source>
</evidence>
<feature type="domain" description="WYL" evidence="1">
    <location>
        <begin position="120"/>
        <end position="188"/>
    </location>
</feature>
<dbReference type="InterPro" id="IPR059019">
    <property type="entry name" value="WHD_CapW"/>
</dbReference>
<feature type="domain" description="DNA-binding transcriptional repressor CapW C-terminal dimerisation" evidence="2">
    <location>
        <begin position="208"/>
        <end position="277"/>
    </location>
</feature>
<evidence type="ECO:0000259" key="3">
    <source>
        <dbReference type="Pfam" id="PF26109"/>
    </source>
</evidence>
<evidence type="ECO:0000313" key="4">
    <source>
        <dbReference type="EMBL" id="MBT0652596.1"/>
    </source>
</evidence>
<protein>
    <submittedName>
        <fullName evidence="4">WYL domain-containing protein</fullName>
    </submittedName>
</protein>
<gene>
    <name evidence="4" type="ORF">KI810_05980</name>
</gene>
<dbReference type="InterPro" id="IPR051534">
    <property type="entry name" value="CBASS_pafABC_assoc_protein"/>
</dbReference>
<dbReference type="Pfam" id="PF26107">
    <property type="entry name" value="BrxR_CTD"/>
    <property type="match status" value="1"/>
</dbReference>
<dbReference type="Proteomes" id="UP000756860">
    <property type="component" value="Unassembled WGS sequence"/>
</dbReference>
<dbReference type="PIRSF" id="PIRSF015558">
    <property type="entry name" value="Txn_reg_DeoR_prd"/>
    <property type="match status" value="1"/>
</dbReference>
<dbReference type="PANTHER" id="PTHR34580:SF3">
    <property type="entry name" value="PROTEIN PAFB"/>
    <property type="match status" value="1"/>
</dbReference>
<dbReference type="EMBL" id="JAHCVK010000001">
    <property type="protein sequence ID" value="MBT0652596.1"/>
    <property type="molecule type" value="Genomic_DNA"/>
</dbReference>
<evidence type="ECO:0000259" key="2">
    <source>
        <dbReference type="Pfam" id="PF26107"/>
    </source>
</evidence>
<dbReference type="PANTHER" id="PTHR34580">
    <property type="match status" value="1"/>
</dbReference>
<dbReference type="InterPro" id="IPR026881">
    <property type="entry name" value="WYL_dom"/>
</dbReference>
<feature type="domain" description="DNA-binding transcriptional repressor CapW winged helix-turn-helix" evidence="3">
    <location>
        <begin position="12"/>
        <end position="90"/>
    </location>
</feature>
<comment type="caution">
    <text evidence="4">The sequence shown here is derived from an EMBL/GenBank/DDBJ whole genome shotgun (WGS) entry which is preliminary data.</text>
</comment>
<dbReference type="Pfam" id="PF13280">
    <property type="entry name" value="WYL"/>
    <property type="match status" value="1"/>
</dbReference>
<reference evidence="4 5" key="1">
    <citation type="submission" date="2021-05" db="EMBL/GenBank/DDBJ databases">
        <title>The draft genome of Geobacter luticola JCM 17780.</title>
        <authorList>
            <person name="Xu Z."/>
            <person name="Masuda Y."/>
            <person name="Itoh H."/>
            <person name="Senoo K."/>
        </authorList>
    </citation>
    <scope>NUCLEOTIDE SEQUENCE [LARGE SCALE GENOMIC DNA]</scope>
    <source>
        <strain evidence="4 5">JCM 17780</strain>
    </source>
</reference>
<dbReference type="RefSeq" id="WP_214174528.1">
    <property type="nucleotide sequence ID" value="NZ_JAHCVK010000001.1"/>
</dbReference>
<dbReference type="InterPro" id="IPR059020">
    <property type="entry name" value="CapW_CTD"/>
</dbReference>